<dbReference type="AlphaFoldDB" id="A0A0G4LM09"/>
<gene>
    <name evidence="3" type="ORF">BN1723_018012</name>
</gene>
<keyword evidence="1" id="KW-0106">Calcium</keyword>
<evidence type="ECO:0000256" key="1">
    <source>
        <dbReference type="ARBA" id="ARBA00022837"/>
    </source>
</evidence>
<feature type="domain" description="EF-hand" evidence="2">
    <location>
        <begin position="1"/>
        <end position="26"/>
    </location>
</feature>
<name>A0A0G4LM09_VERLO</name>
<evidence type="ECO:0000313" key="3">
    <source>
        <dbReference type="EMBL" id="CRK22730.1"/>
    </source>
</evidence>
<dbReference type="GO" id="GO:0005509">
    <property type="term" value="F:calcium ion binding"/>
    <property type="evidence" value="ECO:0007669"/>
    <property type="project" value="InterPro"/>
</dbReference>
<dbReference type="Proteomes" id="UP000045706">
    <property type="component" value="Unassembled WGS sequence"/>
</dbReference>
<dbReference type="PROSITE" id="PS50222">
    <property type="entry name" value="EF_HAND_2"/>
    <property type="match status" value="1"/>
</dbReference>
<dbReference type="SUPFAM" id="SSF47473">
    <property type="entry name" value="EF-hand"/>
    <property type="match status" value="1"/>
</dbReference>
<protein>
    <recommendedName>
        <fullName evidence="2">EF-hand domain-containing protein</fullName>
    </recommendedName>
</protein>
<dbReference type="InterPro" id="IPR018247">
    <property type="entry name" value="EF_Hand_1_Ca_BS"/>
</dbReference>
<proteinExistence type="predicted"/>
<organism evidence="3 4">
    <name type="scientific">Verticillium longisporum</name>
    <name type="common">Verticillium dahliae var. longisporum</name>
    <dbReference type="NCBI Taxonomy" id="100787"/>
    <lineage>
        <taxon>Eukaryota</taxon>
        <taxon>Fungi</taxon>
        <taxon>Dikarya</taxon>
        <taxon>Ascomycota</taxon>
        <taxon>Pezizomycotina</taxon>
        <taxon>Sordariomycetes</taxon>
        <taxon>Hypocreomycetidae</taxon>
        <taxon>Glomerellales</taxon>
        <taxon>Plectosphaerellaceae</taxon>
        <taxon>Verticillium</taxon>
    </lineage>
</organism>
<dbReference type="InterPro" id="IPR011992">
    <property type="entry name" value="EF-hand-dom_pair"/>
</dbReference>
<dbReference type="PROSITE" id="PS00018">
    <property type="entry name" value="EF_HAND_1"/>
    <property type="match status" value="1"/>
</dbReference>
<reference evidence="4" key="1">
    <citation type="submission" date="2015-05" db="EMBL/GenBank/DDBJ databases">
        <authorList>
            <person name="Fogelqvist Johan"/>
        </authorList>
    </citation>
    <scope>NUCLEOTIDE SEQUENCE [LARGE SCALE GENOMIC DNA]</scope>
</reference>
<sequence>MVKHADLDGNGSIDYHEFVQLMAPKK</sequence>
<accession>A0A0G4LM09</accession>
<evidence type="ECO:0000259" key="2">
    <source>
        <dbReference type="PROSITE" id="PS50222"/>
    </source>
</evidence>
<dbReference type="InterPro" id="IPR002048">
    <property type="entry name" value="EF_hand_dom"/>
</dbReference>
<dbReference type="EMBL" id="CVQI01013592">
    <property type="protein sequence ID" value="CRK22730.1"/>
    <property type="molecule type" value="Genomic_DNA"/>
</dbReference>
<dbReference type="Gene3D" id="1.10.238.10">
    <property type="entry name" value="EF-hand"/>
    <property type="match status" value="1"/>
</dbReference>
<evidence type="ECO:0000313" key="4">
    <source>
        <dbReference type="Proteomes" id="UP000045706"/>
    </source>
</evidence>
<dbReference type="Pfam" id="PF00036">
    <property type="entry name" value="EF-hand_1"/>
    <property type="match status" value="1"/>
</dbReference>